<dbReference type="InterPro" id="IPR036271">
    <property type="entry name" value="Tet_transcr_reg_TetR-rel_C_sf"/>
</dbReference>
<accession>A0A0J8AX42</accession>
<dbReference type="PANTHER" id="PTHR30055:SF234">
    <property type="entry name" value="HTH-TYPE TRANSCRIPTIONAL REGULATOR BETI"/>
    <property type="match status" value="1"/>
</dbReference>
<evidence type="ECO:0000313" key="7">
    <source>
        <dbReference type="Proteomes" id="UP000052232"/>
    </source>
</evidence>
<dbReference type="GO" id="GO:0000976">
    <property type="term" value="F:transcription cis-regulatory region binding"/>
    <property type="evidence" value="ECO:0007669"/>
    <property type="project" value="TreeGrafter"/>
</dbReference>
<protein>
    <recommendedName>
        <fullName evidence="5">HTH tetR-type domain-containing protein</fullName>
    </recommendedName>
</protein>
<dbReference type="GO" id="GO:0003700">
    <property type="term" value="F:DNA-binding transcription factor activity"/>
    <property type="evidence" value="ECO:0007669"/>
    <property type="project" value="TreeGrafter"/>
</dbReference>
<evidence type="ECO:0000256" key="3">
    <source>
        <dbReference type="ARBA" id="ARBA00023163"/>
    </source>
</evidence>
<keyword evidence="2 4" id="KW-0238">DNA-binding</keyword>
<dbReference type="AlphaFoldDB" id="A0A0J8AX42"/>
<keyword evidence="7" id="KW-1185">Reference proteome</keyword>
<comment type="caution">
    <text evidence="6">The sequence shown here is derived from an EMBL/GenBank/DDBJ whole genome shotgun (WGS) entry which is preliminary data.</text>
</comment>
<evidence type="ECO:0000313" key="6">
    <source>
        <dbReference type="EMBL" id="KMS58750.1"/>
    </source>
</evidence>
<dbReference type="Proteomes" id="UP000052232">
    <property type="component" value="Unassembled WGS sequence"/>
</dbReference>
<dbReference type="Gene3D" id="1.10.357.10">
    <property type="entry name" value="Tetracycline Repressor, domain 2"/>
    <property type="match status" value="1"/>
</dbReference>
<dbReference type="PROSITE" id="PS50977">
    <property type="entry name" value="HTH_TETR_2"/>
    <property type="match status" value="1"/>
</dbReference>
<dbReference type="PANTHER" id="PTHR30055">
    <property type="entry name" value="HTH-TYPE TRANSCRIPTIONAL REGULATOR RUTR"/>
    <property type="match status" value="1"/>
</dbReference>
<keyword evidence="3" id="KW-0804">Transcription</keyword>
<dbReference type="STRING" id="1420583.V473_05965"/>
<dbReference type="SUPFAM" id="SSF46689">
    <property type="entry name" value="Homeodomain-like"/>
    <property type="match status" value="1"/>
</dbReference>
<dbReference type="SUPFAM" id="SSF48498">
    <property type="entry name" value="Tetracyclin repressor-like, C-terminal domain"/>
    <property type="match status" value="1"/>
</dbReference>
<feature type="DNA-binding region" description="H-T-H motif" evidence="4">
    <location>
        <begin position="73"/>
        <end position="92"/>
    </location>
</feature>
<dbReference type="InterPro" id="IPR009057">
    <property type="entry name" value="Homeodomain-like_sf"/>
</dbReference>
<evidence type="ECO:0000256" key="4">
    <source>
        <dbReference type="PROSITE-ProRule" id="PRU00335"/>
    </source>
</evidence>
<keyword evidence="1" id="KW-0805">Transcription regulation</keyword>
<sequence length="242" mass="27678">MDLEAFVATKEVVVESEQIALDTASAWDSLLEEIAHRPKRATERKQDRAKRTEQQILNAALRVFARDGISRSRIADIAAEAGISTSTLYEYYKSKEDLAYDVPLSHLADFFESYHANAASRTSARERLLLYLVMSADYAREHAEWARLLYLEIWPSVFVSDTELRHSIDDFTRVILFLVKEGVAEGWVAPDRNPYETVALLIGGVNQLIITWLLYRKPKNLTRAGTEMAERLIAMLENEVRR</sequence>
<dbReference type="Gene3D" id="1.10.10.60">
    <property type="entry name" value="Homeodomain-like"/>
    <property type="match status" value="1"/>
</dbReference>
<dbReference type="InterPro" id="IPR001647">
    <property type="entry name" value="HTH_TetR"/>
</dbReference>
<proteinExistence type="predicted"/>
<gene>
    <name evidence="6" type="ORF">V473_05965</name>
</gene>
<evidence type="ECO:0000256" key="2">
    <source>
        <dbReference type="ARBA" id="ARBA00023125"/>
    </source>
</evidence>
<feature type="domain" description="HTH tetR-type" evidence="5">
    <location>
        <begin position="50"/>
        <end position="110"/>
    </location>
</feature>
<evidence type="ECO:0000256" key="1">
    <source>
        <dbReference type="ARBA" id="ARBA00023015"/>
    </source>
</evidence>
<dbReference type="Pfam" id="PF00440">
    <property type="entry name" value="TetR_N"/>
    <property type="match status" value="1"/>
</dbReference>
<name>A0A0J8AX42_9SPHN</name>
<dbReference type="EMBL" id="JACT01000001">
    <property type="protein sequence ID" value="KMS58750.1"/>
    <property type="molecule type" value="Genomic_DNA"/>
</dbReference>
<dbReference type="PRINTS" id="PR00455">
    <property type="entry name" value="HTHTETR"/>
</dbReference>
<dbReference type="InterPro" id="IPR050109">
    <property type="entry name" value="HTH-type_TetR-like_transc_reg"/>
</dbReference>
<dbReference type="PATRIC" id="fig|1420583.3.peg.1203"/>
<organism evidence="6 7">
    <name type="scientific">Sphingobium cupriresistens LL01</name>
    <dbReference type="NCBI Taxonomy" id="1420583"/>
    <lineage>
        <taxon>Bacteria</taxon>
        <taxon>Pseudomonadati</taxon>
        <taxon>Pseudomonadota</taxon>
        <taxon>Alphaproteobacteria</taxon>
        <taxon>Sphingomonadales</taxon>
        <taxon>Sphingomonadaceae</taxon>
        <taxon>Sphingobium</taxon>
    </lineage>
</organism>
<evidence type="ECO:0000259" key="5">
    <source>
        <dbReference type="PROSITE" id="PS50977"/>
    </source>
</evidence>
<reference evidence="6 7" key="1">
    <citation type="journal article" date="2015" name="G3 (Bethesda)">
        <title>Insights into Ongoing Evolution of the Hexachlorocyclohexane Catabolic Pathway from Comparative Genomics of Ten Sphingomonadaceae Strains.</title>
        <authorList>
            <person name="Pearce S.L."/>
            <person name="Oakeshott J.G."/>
            <person name="Pandey G."/>
        </authorList>
    </citation>
    <scope>NUCLEOTIDE SEQUENCE [LARGE SCALE GENOMIC DNA]</scope>
    <source>
        <strain evidence="6 7">LL01</strain>
    </source>
</reference>